<dbReference type="Pfam" id="PF02023">
    <property type="entry name" value="SCAN"/>
    <property type="match status" value="1"/>
</dbReference>
<feature type="compositionally biased region" description="Basic residues" evidence="2">
    <location>
        <begin position="449"/>
        <end position="458"/>
    </location>
</feature>
<dbReference type="InterPro" id="IPR001995">
    <property type="entry name" value="Peptidase_A2_cat"/>
</dbReference>
<dbReference type="CDD" id="cd07936">
    <property type="entry name" value="SCAN"/>
    <property type="match status" value="1"/>
</dbReference>
<protein>
    <recommendedName>
        <fullName evidence="7">SCAN box domain-containing protein</fullName>
    </recommendedName>
</protein>
<dbReference type="InterPro" id="IPR038269">
    <property type="entry name" value="SCAN_sf"/>
</dbReference>
<feature type="region of interest" description="Disordered" evidence="2">
    <location>
        <begin position="186"/>
        <end position="232"/>
    </location>
</feature>
<dbReference type="AlphaFoldDB" id="A0A671U4U8"/>
<dbReference type="GO" id="GO:0006508">
    <property type="term" value="P:proteolysis"/>
    <property type="evidence" value="ECO:0007669"/>
    <property type="project" value="InterPro"/>
</dbReference>
<evidence type="ECO:0000313" key="6">
    <source>
        <dbReference type="Proteomes" id="UP000472265"/>
    </source>
</evidence>
<dbReference type="PROSITE" id="PS00141">
    <property type="entry name" value="ASP_PROTEASE"/>
    <property type="match status" value="1"/>
</dbReference>
<sequence length="494" mass="55830">MLLLHQARRPQAAQDFTCRRQHSGVGNERHHQRRRLHRCRTLIADQRIAKRWGWPERDWACRLVPLLSGKALEAYTMMDEERAHCYNDLKEALLNKFDISPETYRQRFRSTIVPPGDTPTETYHRLKGLYRRWIRPERRTKEEVSETIILEQLLKVLPPEVRTWVKEHDPEEGLAAAKLALQYLNARRGGPPAHPNHMAHRPTLQPVQPRPTRRETSQELSGNLSSSTPNQHGPGKDLVCFYCQQLGHKASVCPICKAKLTCACYAPRPEVGDGEARFRQYKTVTVGDQQVTALLDSGSSMSLIRQDLVPVSSMDYSRQEDILCVHGDRHPYPTAELTVVIDDQPYLMTVGVVAKLPVAALLGWDLPVLMDLLLENRPANMHSGKGGEDNVNVSCAVITLAQAKAGVALLPDSDSSLCEGGTQKLIKEDPCGQPLTDLDSSLFDGGTKGPRKSRHQRHFEKQLRSAEPKPKLVCQIKCGLYLIMFLYYRGKMKH</sequence>
<dbReference type="GO" id="GO:0004190">
    <property type="term" value="F:aspartic-type endopeptidase activity"/>
    <property type="evidence" value="ECO:0007669"/>
    <property type="project" value="InterPro"/>
</dbReference>
<dbReference type="SUPFAM" id="SSF47353">
    <property type="entry name" value="Retrovirus capsid dimerization domain-like"/>
    <property type="match status" value="1"/>
</dbReference>
<feature type="compositionally biased region" description="Polar residues" evidence="2">
    <location>
        <begin position="218"/>
        <end position="231"/>
    </location>
</feature>
<dbReference type="InterPro" id="IPR018061">
    <property type="entry name" value="Retropepsins"/>
</dbReference>
<keyword evidence="6" id="KW-1185">Reference proteome</keyword>
<feature type="domain" description="SCAN box" evidence="4">
    <location>
        <begin position="105"/>
        <end position="179"/>
    </location>
</feature>
<evidence type="ECO:0000256" key="2">
    <source>
        <dbReference type="SAM" id="MobiDB-lite"/>
    </source>
</evidence>
<dbReference type="SUPFAM" id="SSF57756">
    <property type="entry name" value="Retrovirus zinc finger-like domains"/>
    <property type="match status" value="1"/>
</dbReference>
<feature type="region of interest" description="Disordered" evidence="2">
    <location>
        <begin position="442"/>
        <end position="464"/>
    </location>
</feature>
<feature type="domain" description="Peptidase A2" evidence="3">
    <location>
        <begin position="291"/>
        <end position="366"/>
    </location>
</feature>
<dbReference type="Gene3D" id="2.40.70.10">
    <property type="entry name" value="Acid Proteases"/>
    <property type="match status" value="1"/>
</dbReference>
<proteinExistence type="predicted"/>
<keyword evidence="1" id="KW-0378">Hydrolase</keyword>
<dbReference type="GeneTree" id="ENSGT00940000159113"/>
<name>A0A671U4U8_SPAAU</name>
<dbReference type="InterPro" id="IPR001969">
    <property type="entry name" value="Aspartic_peptidase_AS"/>
</dbReference>
<evidence type="ECO:0000256" key="1">
    <source>
        <dbReference type="ARBA" id="ARBA00022801"/>
    </source>
</evidence>
<evidence type="ECO:0000259" key="4">
    <source>
        <dbReference type="PROSITE" id="PS50804"/>
    </source>
</evidence>
<evidence type="ECO:0008006" key="7">
    <source>
        <dbReference type="Google" id="ProtNLM"/>
    </source>
</evidence>
<accession>A0A671U4U8</accession>
<dbReference type="Gene3D" id="1.10.4020.10">
    <property type="entry name" value="DNA breaking-rejoining enzymes"/>
    <property type="match status" value="1"/>
</dbReference>
<dbReference type="PANTHER" id="PTHR46888:SF1">
    <property type="entry name" value="RIBONUCLEASE H"/>
    <property type="match status" value="1"/>
</dbReference>
<dbReference type="Pfam" id="PF00077">
    <property type="entry name" value="RVP"/>
    <property type="match status" value="1"/>
</dbReference>
<reference evidence="5" key="2">
    <citation type="submission" date="2025-08" db="UniProtKB">
        <authorList>
            <consortium name="Ensembl"/>
        </authorList>
    </citation>
    <scope>IDENTIFICATION</scope>
</reference>
<reference evidence="5" key="1">
    <citation type="submission" date="2021-04" db="EMBL/GenBank/DDBJ databases">
        <authorList>
            <consortium name="Wellcome Sanger Institute Data Sharing"/>
        </authorList>
    </citation>
    <scope>NUCLEOTIDE SEQUENCE [LARGE SCALE GENOMIC DNA]</scope>
</reference>
<dbReference type="GO" id="GO:0003676">
    <property type="term" value="F:nucleic acid binding"/>
    <property type="evidence" value="ECO:0007669"/>
    <property type="project" value="InterPro"/>
</dbReference>
<dbReference type="OMA" id="GHEYTIP"/>
<dbReference type="SMART" id="SM00431">
    <property type="entry name" value="SCAN"/>
    <property type="match status" value="1"/>
</dbReference>
<reference evidence="5" key="3">
    <citation type="submission" date="2025-09" db="UniProtKB">
        <authorList>
            <consortium name="Ensembl"/>
        </authorList>
    </citation>
    <scope>IDENTIFICATION</scope>
</reference>
<dbReference type="InterPro" id="IPR003309">
    <property type="entry name" value="SCAN_dom"/>
</dbReference>
<dbReference type="PROSITE" id="PS50804">
    <property type="entry name" value="SCAN_BOX"/>
    <property type="match status" value="1"/>
</dbReference>
<dbReference type="InParanoid" id="A0A671U4U8"/>
<dbReference type="InterPro" id="IPR036875">
    <property type="entry name" value="Znf_CCHC_sf"/>
</dbReference>
<organism evidence="5 6">
    <name type="scientific">Sparus aurata</name>
    <name type="common">Gilthead sea bream</name>
    <dbReference type="NCBI Taxonomy" id="8175"/>
    <lineage>
        <taxon>Eukaryota</taxon>
        <taxon>Metazoa</taxon>
        <taxon>Chordata</taxon>
        <taxon>Craniata</taxon>
        <taxon>Vertebrata</taxon>
        <taxon>Euteleostomi</taxon>
        <taxon>Actinopterygii</taxon>
        <taxon>Neopterygii</taxon>
        <taxon>Teleostei</taxon>
        <taxon>Neoteleostei</taxon>
        <taxon>Acanthomorphata</taxon>
        <taxon>Eupercaria</taxon>
        <taxon>Spariformes</taxon>
        <taxon>Sparidae</taxon>
        <taxon>Sparus</taxon>
    </lineage>
</organism>
<dbReference type="PROSITE" id="PS50175">
    <property type="entry name" value="ASP_PROT_RETROV"/>
    <property type="match status" value="1"/>
</dbReference>
<dbReference type="PANTHER" id="PTHR46888">
    <property type="entry name" value="ZINC KNUCKLE DOMAINCONTAINING PROTEIN-RELATED"/>
    <property type="match status" value="1"/>
</dbReference>
<dbReference type="InterPro" id="IPR021109">
    <property type="entry name" value="Peptidase_aspartic_dom_sf"/>
</dbReference>
<dbReference type="SUPFAM" id="SSF50630">
    <property type="entry name" value="Acid proteases"/>
    <property type="match status" value="1"/>
</dbReference>
<dbReference type="Proteomes" id="UP000472265">
    <property type="component" value="Chromosome 3"/>
</dbReference>
<dbReference type="GO" id="GO:0008270">
    <property type="term" value="F:zinc ion binding"/>
    <property type="evidence" value="ECO:0007669"/>
    <property type="project" value="InterPro"/>
</dbReference>
<dbReference type="Ensembl" id="ENSSAUT00010008416.1">
    <property type="protein sequence ID" value="ENSSAUP00010007877.1"/>
    <property type="gene ID" value="ENSSAUG00010003913.1"/>
</dbReference>
<evidence type="ECO:0000259" key="3">
    <source>
        <dbReference type="PROSITE" id="PS50175"/>
    </source>
</evidence>
<evidence type="ECO:0000313" key="5">
    <source>
        <dbReference type="Ensembl" id="ENSSAUP00010007877.1"/>
    </source>
</evidence>